<evidence type="ECO:0000256" key="2">
    <source>
        <dbReference type="SAM" id="Phobius"/>
    </source>
</evidence>
<feature type="transmembrane region" description="Helical" evidence="2">
    <location>
        <begin position="148"/>
        <end position="166"/>
    </location>
</feature>
<reference evidence="3 4" key="1">
    <citation type="submission" date="2019-02" db="EMBL/GenBank/DDBJ databases">
        <title>Sequencing the genomes of 1000 actinobacteria strains.</title>
        <authorList>
            <person name="Klenk H.-P."/>
        </authorList>
    </citation>
    <scope>NUCLEOTIDE SEQUENCE [LARGE SCALE GENOMIC DNA]</scope>
    <source>
        <strain evidence="3 4">DSM 16932</strain>
    </source>
</reference>
<feature type="compositionally biased region" description="Polar residues" evidence="1">
    <location>
        <begin position="1"/>
        <end position="18"/>
    </location>
</feature>
<evidence type="ECO:0000313" key="4">
    <source>
        <dbReference type="Proteomes" id="UP000293852"/>
    </source>
</evidence>
<protein>
    <submittedName>
        <fullName evidence="3">Uncharacterized protein</fullName>
    </submittedName>
</protein>
<feature type="transmembrane region" description="Helical" evidence="2">
    <location>
        <begin position="114"/>
        <end position="136"/>
    </location>
</feature>
<feature type="transmembrane region" description="Helical" evidence="2">
    <location>
        <begin position="78"/>
        <end position="102"/>
    </location>
</feature>
<keyword evidence="2" id="KW-0812">Transmembrane</keyword>
<dbReference type="RefSeq" id="WP_130413440.1">
    <property type="nucleotide sequence ID" value="NZ_SGWX01000001.1"/>
</dbReference>
<comment type="caution">
    <text evidence="3">The sequence shown here is derived from an EMBL/GenBank/DDBJ whole genome shotgun (WGS) entry which is preliminary data.</text>
</comment>
<dbReference type="Proteomes" id="UP000293852">
    <property type="component" value="Unassembled WGS sequence"/>
</dbReference>
<keyword evidence="2" id="KW-1133">Transmembrane helix</keyword>
<feature type="transmembrane region" description="Helical" evidence="2">
    <location>
        <begin position="35"/>
        <end position="58"/>
    </location>
</feature>
<keyword evidence="2" id="KW-0472">Membrane</keyword>
<dbReference type="EMBL" id="SGWX01000001">
    <property type="protein sequence ID" value="RZS61045.1"/>
    <property type="molecule type" value="Genomic_DNA"/>
</dbReference>
<keyword evidence="4" id="KW-1185">Reference proteome</keyword>
<name>A0A4Q7LZZ6_9MICO</name>
<evidence type="ECO:0000313" key="3">
    <source>
        <dbReference type="EMBL" id="RZS61045.1"/>
    </source>
</evidence>
<gene>
    <name evidence="3" type="ORF">EV386_1326</name>
</gene>
<dbReference type="AlphaFoldDB" id="A0A4Q7LZZ6"/>
<evidence type="ECO:0000256" key="1">
    <source>
        <dbReference type="SAM" id="MobiDB-lite"/>
    </source>
</evidence>
<proteinExistence type="predicted"/>
<sequence>MRNNSQRRNTARASTRPATTKRPPSRAERIARRGFAVAWALAALFAVTAVVVVVVGAVTRTIPDVAEGVFQVTPDYPLLVPPLPLLSASALLLVLLALWTIPLRIDESLLTHRLVQAALCGLMLFGSLFGSLWWAQEFGPAGETLMKVTVGAYVAAAVLFFVRLVLELVRIVPRRWRSDGPNASDLLDLAA</sequence>
<feature type="region of interest" description="Disordered" evidence="1">
    <location>
        <begin position="1"/>
        <end position="27"/>
    </location>
</feature>
<organism evidence="3 4">
    <name type="scientific">Xylanimonas ulmi</name>
    <dbReference type="NCBI Taxonomy" id="228973"/>
    <lineage>
        <taxon>Bacteria</taxon>
        <taxon>Bacillati</taxon>
        <taxon>Actinomycetota</taxon>
        <taxon>Actinomycetes</taxon>
        <taxon>Micrococcales</taxon>
        <taxon>Promicromonosporaceae</taxon>
        <taxon>Xylanimonas</taxon>
    </lineage>
</organism>
<accession>A0A4Q7LZZ6</accession>